<protein>
    <submittedName>
        <fullName evidence="1">Uncharacterized protein</fullName>
    </submittedName>
</protein>
<dbReference type="EMBL" id="LAZR01049180">
    <property type="protein sequence ID" value="KKK90259.1"/>
    <property type="molecule type" value="Genomic_DNA"/>
</dbReference>
<comment type="caution">
    <text evidence="1">The sequence shown here is derived from an EMBL/GenBank/DDBJ whole genome shotgun (WGS) entry which is preliminary data.</text>
</comment>
<gene>
    <name evidence="1" type="ORF">LCGC14_2724920</name>
</gene>
<organism evidence="1">
    <name type="scientific">marine sediment metagenome</name>
    <dbReference type="NCBI Taxonomy" id="412755"/>
    <lineage>
        <taxon>unclassified sequences</taxon>
        <taxon>metagenomes</taxon>
        <taxon>ecological metagenomes</taxon>
    </lineage>
</organism>
<sequence length="58" mass="6603">MAHLTFSQRAVIQARWLTIKNRKTGIDLVTLAVNYGERLAEKIASKHLILNSKKLRSV</sequence>
<reference evidence="1" key="1">
    <citation type="journal article" date="2015" name="Nature">
        <title>Complex archaea that bridge the gap between prokaryotes and eukaryotes.</title>
        <authorList>
            <person name="Spang A."/>
            <person name="Saw J.H."/>
            <person name="Jorgensen S.L."/>
            <person name="Zaremba-Niedzwiedzka K."/>
            <person name="Martijn J."/>
            <person name="Lind A.E."/>
            <person name="van Eijk R."/>
            <person name="Schleper C."/>
            <person name="Guy L."/>
            <person name="Ettema T.J."/>
        </authorList>
    </citation>
    <scope>NUCLEOTIDE SEQUENCE</scope>
</reference>
<name>A0A0F9BI21_9ZZZZ</name>
<dbReference type="AlphaFoldDB" id="A0A0F9BI21"/>
<proteinExistence type="predicted"/>
<evidence type="ECO:0000313" key="1">
    <source>
        <dbReference type="EMBL" id="KKK90259.1"/>
    </source>
</evidence>
<accession>A0A0F9BI21</accession>